<dbReference type="AlphaFoldDB" id="A0A833M063"/>
<proteinExistence type="predicted"/>
<organism evidence="2 3">
    <name type="scientific">Leptonema illini</name>
    <dbReference type="NCBI Taxonomy" id="183"/>
    <lineage>
        <taxon>Bacteria</taxon>
        <taxon>Pseudomonadati</taxon>
        <taxon>Spirochaetota</taxon>
        <taxon>Spirochaetia</taxon>
        <taxon>Leptospirales</taxon>
        <taxon>Leptospiraceae</taxon>
        <taxon>Leptonema</taxon>
    </lineage>
</organism>
<dbReference type="OrthoDB" id="335099at2"/>
<keyword evidence="1" id="KW-0732">Signal</keyword>
<dbReference type="Proteomes" id="UP000460298">
    <property type="component" value="Unassembled WGS sequence"/>
</dbReference>
<sequence length="156" mass="17490">MPMRFLLLLSAFFAFQCTTPGAPYALPPWIPVQERAAVSQVVLVADVVASSSRNLNQTIDSAVVVLNVVSVLKKPTDVDIPERLALQFVLYPGSFESRMRTPPEPGRYFVFLNTEKTEKKDGGNLILFRLYEPNPFAFDLWSAEGEAELRRSLNNI</sequence>
<evidence type="ECO:0000256" key="1">
    <source>
        <dbReference type="SAM" id="SignalP"/>
    </source>
</evidence>
<evidence type="ECO:0008006" key="4">
    <source>
        <dbReference type="Google" id="ProtNLM"/>
    </source>
</evidence>
<dbReference type="RefSeq" id="WP_002772248.1">
    <property type="nucleotide sequence ID" value="NZ_JQDG01000058.1"/>
</dbReference>
<feature type="chain" id="PRO_5032511421" description="Lipoprotein" evidence="1">
    <location>
        <begin position="26"/>
        <end position="156"/>
    </location>
</feature>
<gene>
    <name evidence="2" type="ORF">F9K24_03820</name>
</gene>
<protein>
    <recommendedName>
        <fullName evidence="4">Lipoprotein</fullName>
    </recommendedName>
</protein>
<accession>A0A833M063</accession>
<reference evidence="2 3" key="1">
    <citation type="submission" date="2019-10" db="EMBL/GenBank/DDBJ databases">
        <title>Extracellular Electron Transfer in a Candidatus Methanoperedens spp. Enrichment Culture.</title>
        <authorList>
            <person name="Berger S."/>
            <person name="Rangel Shaw D."/>
            <person name="Berben T."/>
            <person name="In 'T Zandt M."/>
            <person name="Frank J."/>
            <person name="Reimann J."/>
            <person name="Jetten M.S.M."/>
            <person name="Welte C.U."/>
        </authorList>
    </citation>
    <scope>NUCLEOTIDE SEQUENCE [LARGE SCALE GENOMIC DNA]</scope>
    <source>
        <strain evidence="2">SB12</strain>
    </source>
</reference>
<evidence type="ECO:0000313" key="2">
    <source>
        <dbReference type="EMBL" id="KAB2934918.1"/>
    </source>
</evidence>
<comment type="caution">
    <text evidence="2">The sequence shown here is derived from an EMBL/GenBank/DDBJ whole genome shotgun (WGS) entry which is preliminary data.</text>
</comment>
<feature type="signal peptide" evidence="1">
    <location>
        <begin position="1"/>
        <end position="25"/>
    </location>
</feature>
<evidence type="ECO:0000313" key="3">
    <source>
        <dbReference type="Proteomes" id="UP000460298"/>
    </source>
</evidence>
<dbReference type="EMBL" id="WBUI01000002">
    <property type="protein sequence ID" value="KAB2934918.1"/>
    <property type="molecule type" value="Genomic_DNA"/>
</dbReference>
<name>A0A833M063_9LEPT</name>